<dbReference type="Proteomes" id="UP001222325">
    <property type="component" value="Unassembled WGS sequence"/>
</dbReference>
<sequence length="241" mass="26801">MKPQTKDLKAVTEKLEASARVIQWSQPHGPDALLIGARIFLPPSVISAITADFLLITSDEIFKTRVRDWKYAEDFTQALWNITKVLVADLSKQLKTRHEEALEKQRDARVHKYLVTNRLAHITGVRLVFPNAVRDIRTNAEADNSTRMTPITGSVEAVGVRAVILPEDFYAAPPPRRKRKAKKSSEEMGSPKRRKTMASVASSTFTVTHSAIQDKENTAPRKGKKGAAPAPKKIKSAPKKS</sequence>
<feature type="compositionally biased region" description="Basic residues" evidence="1">
    <location>
        <begin position="232"/>
        <end position="241"/>
    </location>
</feature>
<dbReference type="AlphaFoldDB" id="A0AAD6TPB7"/>
<feature type="region of interest" description="Disordered" evidence="1">
    <location>
        <begin position="171"/>
        <end position="241"/>
    </location>
</feature>
<organism evidence="2 3">
    <name type="scientific">Mycena belliarum</name>
    <dbReference type="NCBI Taxonomy" id="1033014"/>
    <lineage>
        <taxon>Eukaryota</taxon>
        <taxon>Fungi</taxon>
        <taxon>Dikarya</taxon>
        <taxon>Basidiomycota</taxon>
        <taxon>Agaricomycotina</taxon>
        <taxon>Agaricomycetes</taxon>
        <taxon>Agaricomycetidae</taxon>
        <taxon>Agaricales</taxon>
        <taxon>Marasmiineae</taxon>
        <taxon>Mycenaceae</taxon>
        <taxon>Mycena</taxon>
    </lineage>
</organism>
<evidence type="ECO:0000313" key="3">
    <source>
        <dbReference type="Proteomes" id="UP001222325"/>
    </source>
</evidence>
<reference evidence="2" key="1">
    <citation type="submission" date="2023-03" db="EMBL/GenBank/DDBJ databases">
        <title>Massive genome expansion in bonnet fungi (Mycena s.s.) driven by repeated elements and novel gene families across ecological guilds.</title>
        <authorList>
            <consortium name="Lawrence Berkeley National Laboratory"/>
            <person name="Harder C.B."/>
            <person name="Miyauchi S."/>
            <person name="Viragh M."/>
            <person name="Kuo A."/>
            <person name="Thoen E."/>
            <person name="Andreopoulos B."/>
            <person name="Lu D."/>
            <person name="Skrede I."/>
            <person name="Drula E."/>
            <person name="Henrissat B."/>
            <person name="Morin E."/>
            <person name="Kohler A."/>
            <person name="Barry K."/>
            <person name="LaButti K."/>
            <person name="Morin E."/>
            <person name="Salamov A."/>
            <person name="Lipzen A."/>
            <person name="Mereny Z."/>
            <person name="Hegedus B."/>
            <person name="Baldrian P."/>
            <person name="Stursova M."/>
            <person name="Weitz H."/>
            <person name="Taylor A."/>
            <person name="Grigoriev I.V."/>
            <person name="Nagy L.G."/>
            <person name="Martin F."/>
            <person name="Kauserud H."/>
        </authorList>
    </citation>
    <scope>NUCLEOTIDE SEQUENCE</scope>
    <source>
        <strain evidence="2">CBHHK173m</strain>
    </source>
</reference>
<proteinExistence type="predicted"/>
<keyword evidence="3" id="KW-1185">Reference proteome</keyword>
<dbReference type="EMBL" id="JARJCN010000131">
    <property type="protein sequence ID" value="KAJ7070372.1"/>
    <property type="molecule type" value="Genomic_DNA"/>
</dbReference>
<protein>
    <submittedName>
        <fullName evidence="2">Uncharacterized protein</fullName>
    </submittedName>
</protein>
<evidence type="ECO:0000256" key="1">
    <source>
        <dbReference type="SAM" id="MobiDB-lite"/>
    </source>
</evidence>
<accession>A0AAD6TPB7</accession>
<evidence type="ECO:0000313" key="2">
    <source>
        <dbReference type="EMBL" id="KAJ7070372.1"/>
    </source>
</evidence>
<comment type="caution">
    <text evidence="2">The sequence shown here is derived from an EMBL/GenBank/DDBJ whole genome shotgun (WGS) entry which is preliminary data.</text>
</comment>
<gene>
    <name evidence="2" type="ORF">B0H15DRAFT_807151</name>
</gene>
<feature type="compositionally biased region" description="Polar residues" evidence="1">
    <location>
        <begin position="199"/>
        <end position="211"/>
    </location>
</feature>
<name>A0AAD6TPB7_9AGAR</name>